<dbReference type="AlphaFoldDB" id="A0AAW2EGH1"/>
<gene>
    <name evidence="2" type="ORF">PUN28_018237</name>
</gene>
<evidence type="ECO:0000256" key="1">
    <source>
        <dbReference type="SAM" id="MobiDB-lite"/>
    </source>
</evidence>
<evidence type="ECO:0000313" key="3">
    <source>
        <dbReference type="Proteomes" id="UP001430953"/>
    </source>
</evidence>
<sequence length="128" mass="15371">MHTRRYICVTYSTDICQPFVKLTVLVNDRFFLDPLNRGRLHNVATFHAVDVAYVYARSNYFRRLNLANHASYFECGSVTYATCDQIEESHGQEREKKKKRIKKMKEKKKEEEEKRITSSYEFLTRYNR</sequence>
<protein>
    <submittedName>
        <fullName evidence="2">Uncharacterized protein</fullName>
    </submittedName>
</protein>
<keyword evidence="3" id="KW-1185">Reference proteome</keyword>
<proteinExistence type="predicted"/>
<reference evidence="2 3" key="1">
    <citation type="submission" date="2023-03" db="EMBL/GenBank/DDBJ databases">
        <title>High recombination rates correlate with genetic variation in Cardiocondyla obscurior ants.</title>
        <authorList>
            <person name="Errbii M."/>
        </authorList>
    </citation>
    <scope>NUCLEOTIDE SEQUENCE [LARGE SCALE GENOMIC DNA]</scope>
    <source>
        <strain evidence="2">Alpha-2009</strain>
        <tissue evidence="2">Whole body</tissue>
    </source>
</reference>
<dbReference type="EMBL" id="JADYXP020000022">
    <property type="protein sequence ID" value="KAL0102808.1"/>
    <property type="molecule type" value="Genomic_DNA"/>
</dbReference>
<organism evidence="2 3">
    <name type="scientific">Cardiocondyla obscurior</name>
    <dbReference type="NCBI Taxonomy" id="286306"/>
    <lineage>
        <taxon>Eukaryota</taxon>
        <taxon>Metazoa</taxon>
        <taxon>Ecdysozoa</taxon>
        <taxon>Arthropoda</taxon>
        <taxon>Hexapoda</taxon>
        <taxon>Insecta</taxon>
        <taxon>Pterygota</taxon>
        <taxon>Neoptera</taxon>
        <taxon>Endopterygota</taxon>
        <taxon>Hymenoptera</taxon>
        <taxon>Apocrita</taxon>
        <taxon>Aculeata</taxon>
        <taxon>Formicoidea</taxon>
        <taxon>Formicidae</taxon>
        <taxon>Myrmicinae</taxon>
        <taxon>Cardiocondyla</taxon>
    </lineage>
</organism>
<name>A0AAW2EGH1_9HYME</name>
<evidence type="ECO:0000313" key="2">
    <source>
        <dbReference type="EMBL" id="KAL0102808.1"/>
    </source>
</evidence>
<dbReference type="Proteomes" id="UP001430953">
    <property type="component" value="Unassembled WGS sequence"/>
</dbReference>
<comment type="caution">
    <text evidence="2">The sequence shown here is derived from an EMBL/GenBank/DDBJ whole genome shotgun (WGS) entry which is preliminary data.</text>
</comment>
<feature type="region of interest" description="Disordered" evidence="1">
    <location>
        <begin position="89"/>
        <end position="116"/>
    </location>
</feature>
<feature type="compositionally biased region" description="Basic residues" evidence="1">
    <location>
        <begin position="96"/>
        <end position="106"/>
    </location>
</feature>
<accession>A0AAW2EGH1</accession>
<feature type="compositionally biased region" description="Basic and acidic residues" evidence="1">
    <location>
        <begin position="107"/>
        <end position="116"/>
    </location>
</feature>